<dbReference type="EMBL" id="CP002171">
    <property type="protein sequence ID" value="ADL69383.1"/>
    <property type="molecule type" value="Genomic_DNA"/>
</dbReference>
<dbReference type="Proteomes" id="UP000001626">
    <property type="component" value="Chromosome"/>
</dbReference>
<dbReference type="RefSeq" id="WP_013298349.1">
    <property type="nucleotide sequence ID" value="NC_014410.1"/>
</dbReference>
<dbReference type="HOGENOM" id="CLU_857745_0_0_9"/>
<organism evidence="1 2">
    <name type="scientific">Thermoanaerobacterium thermosaccharolyticum (strain ATCC 7956 / DSM 571 / NCIMB 9385 / NCA 3814 / NCTC 13789 / WDCM 00135 / 2032)</name>
    <name type="common">Clostridium thermosaccharolyticum</name>
    <dbReference type="NCBI Taxonomy" id="580327"/>
    <lineage>
        <taxon>Bacteria</taxon>
        <taxon>Bacillati</taxon>
        <taxon>Bacillota</taxon>
        <taxon>Clostridia</taxon>
        <taxon>Thermoanaerobacterales</taxon>
        <taxon>Thermoanaerobacteraceae</taxon>
        <taxon>Thermoanaerobacterium</taxon>
    </lineage>
</organism>
<sequence length="351" mass="40700">MLGINYIYDNLNSFSGSEVKLLLFLLKHADKNPVHITTDEFQNGKLDDTKKRLDTGTGLSAGAISESIKKLIDKKLLICFIDNVDMGRIKKYYMLSDNKDVRSITYAFDKETGEFISYEKWFESLNLDATTKNETTLLNNSSSKSETIENSPVSKNDDIYTMYNNIYVSYQSDRLKDNNNVIDQSINDSRDRSDLDNHSIHHRDFNNTLESVPSYVKLKEEAEKHNKIEQSKNEVSNFTKSKNEITISSALIDAIKSKYKLNDDDIKVCLSRMKGKEIKYPAKFLNKVAENYVKEKELFSQIENTQNKKTNYEVPRNYFNSYPQRKYNIEELERYLLTGRASDDHVFPSFT</sequence>
<protein>
    <submittedName>
        <fullName evidence="1">Uncharacterized protein</fullName>
    </submittedName>
</protein>
<dbReference type="OrthoDB" id="1729677at2"/>
<evidence type="ECO:0000313" key="2">
    <source>
        <dbReference type="Proteomes" id="UP000001626"/>
    </source>
</evidence>
<keyword evidence="2" id="KW-1185">Reference proteome</keyword>
<dbReference type="AlphaFoldDB" id="D9TSR2"/>
<gene>
    <name evidence="1" type="ordered locus">Tthe_1895</name>
</gene>
<dbReference type="STRING" id="580327.Tthe_1895"/>
<accession>D9TSR2</accession>
<reference evidence="1 2" key="1">
    <citation type="submission" date="2010-08" db="EMBL/GenBank/DDBJ databases">
        <title>Complete sequence of Thermoanaerobacterium thermosaccharolyticum DSM 571.</title>
        <authorList>
            <consortium name="US DOE Joint Genome Institute"/>
            <person name="Lucas S."/>
            <person name="Copeland A."/>
            <person name="Lapidus A."/>
            <person name="Cheng J.-F."/>
            <person name="Bruce D."/>
            <person name="Goodwin L."/>
            <person name="Pitluck S."/>
            <person name="Teshima H."/>
            <person name="Detter J.C."/>
            <person name="Han C."/>
            <person name="Tapia R."/>
            <person name="Land M."/>
            <person name="Hauser L."/>
            <person name="Chang Y.-J."/>
            <person name="Jeffries C."/>
            <person name="Kyrpides N."/>
            <person name="Ivanova N."/>
            <person name="Mikhailova N."/>
            <person name="Hemme C.L."/>
            <person name="Woyke T."/>
        </authorList>
    </citation>
    <scope>NUCLEOTIDE SEQUENCE [LARGE SCALE GENOMIC DNA]</scope>
    <source>
        <strain evidence="2">ATCC 7956 / DSM 571 / NCIMB 9385 / NCA 3814 / NCTC 13789 / WDCM 00135 / 2032</strain>
    </source>
</reference>
<dbReference type="KEGG" id="ttm:Tthe_1895"/>
<name>D9TSR2_THETC</name>
<proteinExistence type="predicted"/>
<dbReference type="GeneID" id="93864714"/>
<evidence type="ECO:0000313" key="1">
    <source>
        <dbReference type="EMBL" id="ADL69383.1"/>
    </source>
</evidence>